<feature type="compositionally biased region" description="Low complexity" evidence="1">
    <location>
        <begin position="1"/>
        <end position="14"/>
    </location>
</feature>
<name>A0A9P6R2D9_9FUNG</name>
<organism evidence="2 3">
    <name type="scientific">Dissophora globulifera</name>
    <dbReference type="NCBI Taxonomy" id="979702"/>
    <lineage>
        <taxon>Eukaryota</taxon>
        <taxon>Fungi</taxon>
        <taxon>Fungi incertae sedis</taxon>
        <taxon>Mucoromycota</taxon>
        <taxon>Mortierellomycotina</taxon>
        <taxon>Mortierellomycetes</taxon>
        <taxon>Mortierellales</taxon>
        <taxon>Mortierellaceae</taxon>
        <taxon>Dissophora</taxon>
    </lineage>
</organism>
<dbReference type="EMBL" id="JAAAIP010001152">
    <property type="protein sequence ID" value="KAG0309989.1"/>
    <property type="molecule type" value="Genomic_DNA"/>
</dbReference>
<protein>
    <submittedName>
        <fullName evidence="2">Uncharacterized protein</fullName>
    </submittedName>
</protein>
<dbReference type="AlphaFoldDB" id="A0A9P6R2D9"/>
<keyword evidence="3" id="KW-1185">Reference proteome</keyword>
<evidence type="ECO:0000313" key="3">
    <source>
        <dbReference type="Proteomes" id="UP000738325"/>
    </source>
</evidence>
<proteinExistence type="predicted"/>
<evidence type="ECO:0000313" key="2">
    <source>
        <dbReference type="EMBL" id="KAG0309989.1"/>
    </source>
</evidence>
<feature type="compositionally biased region" description="Polar residues" evidence="1">
    <location>
        <begin position="26"/>
        <end position="37"/>
    </location>
</feature>
<feature type="non-terminal residue" evidence="2">
    <location>
        <position position="263"/>
    </location>
</feature>
<reference evidence="2" key="1">
    <citation type="journal article" date="2020" name="Fungal Divers.">
        <title>Resolving the Mortierellaceae phylogeny through synthesis of multi-gene phylogenetics and phylogenomics.</title>
        <authorList>
            <person name="Vandepol N."/>
            <person name="Liber J."/>
            <person name="Desiro A."/>
            <person name="Na H."/>
            <person name="Kennedy M."/>
            <person name="Barry K."/>
            <person name="Grigoriev I.V."/>
            <person name="Miller A.N."/>
            <person name="O'Donnell K."/>
            <person name="Stajich J.E."/>
            <person name="Bonito G."/>
        </authorList>
    </citation>
    <scope>NUCLEOTIDE SEQUENCE</scope>
    <source>
        <strain evidence="2">REB-010B</strain>
    </source>
</reference>
<gene>
    <name evidence="2" type="ORF">BGZ99_000738</name>
</gene>
<feature type="compositionally biased region" description="Polar residues" evidence="1">
    <location>
        <begin position="88"/>
        <end position="100"/>
    </location>
</feature>
<dbReference type="Proteomes" id="UP000738325">
    <property type="component" value="Unassembled WGS sequence"/>
</dbReference>
<accession>A0A9P6R2D9</accession>
<sequence length="263" mass="29242">MSTSPSASTPSPSTRVSVLARAPTVGATQSTETSAPTQKRKQVEIETEGQQQKRPKHKQQQQETPQQGPKQKRKHKRHSRKIAIPYPRNTTPTNSASPQLSPVVEEPSASIERHGTQEPSEEEQGWSDYPAHQPEAPIRSLSPSTQESSNGGEGNEGSLIAARSSAPPESPELPPSDEIDPEDYRLHLWYLQSVWYKPETVLKFTTNPSAAWVAQAKIEHSALSTLIYYRHALEVAQFDYLDMQNSLALMDVWVEDRNTPATT</sequence>
<feature type="region of interest" description="Disordered" evidence="1">
    <location>
        <begin position="1"/>
        <end position="179"/>
    </location>
</feature>
<evidence type="ECO:0000256" key="1">
    <source>
        <dbReference type="SAM" id="MobiDB-lite"/>
    </source>
</evidence>
<comment type="caution">
    <text evidence="2">The sequence shown here is derived from an EMBL/GenBank/DDBJ whole genome shotgun (WGS) entry which is preliminary data.</text>
</comment>
<feature type="compositionally biased region" description="Basic residues" evidence="1">
    <location>
        <begin position="70"/>
        <end position="81"/>
    </location>
</feature>